<dbReference type="PANTHER" id="PTHR45138:SF9">
    <property type="entry name" value="DIGUANYLATE CYCLASE DGCM-RELATED"/>
    <property type="match status" value="1"/>
</dbReference>
<organism evidence="2 3">
    <name type="scientific">Ruminococcus albus SY3</name>
    <dbReference type="NCBI Taxonomy" id="1341156"/>
    <lineage>
        <taxon>Bacteria</taxon>
        <taxon>Bacillati</taxon>
        <taxon>Bacillota</taxon>
        <taxon>Clostridia</taxon>
        <taxon>Eubacteriales</taxon>
        <taxon>Oscillospiraceae</taxon>
        <taxon>Ruminococcus</taxon>
    </lineage>
</organism>
<feature type="domain" description="GGDEF" evidence="1">
    <location>
        <begin position="346"/>
        <end position="473"/>
    </location>
</feature>
<protein>
    <recommendedName>
        <fullName evidence="1">GGDEF domain-containing protein</fullName>
    </recommendedName>
</protein>
<sequence>MDFQALVNKFKIVAGVYAFDILPDGSKSDIRIMAINDFNTMMFRKRPDAPDFYPGVPLRRYFTEINLENFIYNCAINNEPLYSYVNAFGMWIKGFYLPLDEEGNILNEKGEPNTSPRTAYCLYLTTRSYEPEPDSMTQRSGEIASFIMELSIKLNRMQSFDIAMRECMRELKGLFRSKYCAMLTINKNEEKFDLYNDKGDQPEMLRDLTKSMDRTPYETALAWEKDLNGSDCLLLDDLSIIEERDPVWYRSLVNFDVKNLMLTSIRYDNELVGFIWAINFDTERTMEIKETLELTTFMLGASISHHHLVSRLKVMSRTDSLTQLLNRNAMNERVDQLTNDKSAKPECIGIVFADLNGLKAVNDGSGHAAGDKLLQNAAALLKIAFDEYEIYRSGGDEFVVLCPDISPEKLDGCVARLHALAENTPNVSFAAGAKWFNGDYDIFTAMQAADLSMYKNKEDFYRLHPEKNWRNNL</sequence>
<dbReference type="PANTHER" id="PTHR45138">
    <property type="entry name" value="REGULATORY COMPONENTS OF SENSORY TRANSDUCTION SYSTEM"/>
    <property type="match status" value="1"/>
</dbReference>
<keyword evidence="3" id="KW-1185">Reference proteome</keyword>
<dbReference type="GO" id="GO:0052621">
    <property type="term" value="F:diguanylate cyclase activity"/>
    <property type="evidence" value="ECO:0007669"/>
    <property type="project" value="TreeGrafter"/>
</dbReference>
<dbReference type="PATRIC" id="fig|1341156.4.peg.3562"/>
<dbReference type="PROSITE" id="PS50887">
    <property type="entry name" value="GGDEF"/>
    <property type="match status" value="1"/>
</dbReference>
<dbReference type="InterPro" id="IPR029016">
    <property type="entry name" value="GAF-like_dom_sf"/>
</dbReference>
<dbReference type="InterPro" id="IPR050469">
    <property type="entry name" value="Diguanylate_Cyclase"/>
</dbReference>
<evidence type="ECO:0000313" key="3">
    <source>
        <dbReference type="Proteomes" id="UP000021369"/>
    </source>
</evidence>
<dbReference type="CDD" id="cd01949">
    <property type="entry name" value="GGDEF"/>
    <property type="match status" value="1"/>
</dbReference>
<gene>
    <name evidence="2" type="ORF">RASY3_12690</name>
</gene>
<evidence type="ECO:0000313" key="2">
    <source>
        <dbReference type="EMBL" id="EXM38410.1"/>
    </source>
</evidence>
<comment type="caution">
    <text evidence="2">The sequence shown here is derived from an EMBL/GenBank/DDBJ whole genome shotgun (WGS) entry which is preliminary data.</text>
</comment>
<dbReference type="SUPFAM" id="SSF55073">
    <property type="entry name" value="Nucleotide cyclase"/>
    <property type="match status" value="1"/>
</dbReference>
<reference evidence="2 3" key="1">
    <citation type="submission" date="2013-06" db="EMBL/GenBank/DDBJ databases">
        <title>Rumen cellulosomics: divergent fiber-degrading strategies revealed by comparative genome-wide analysis of six Ruminococcal strains.</title>
        <authorList>
            <person name="Dassa B."/>
            <person name="Borovok I."/>
            <person name="Lamed R."/>
            <person name="Flint H."/>
            <person name="Yeoman C.J."/>
            <person name="White B."/>
            <person name="Bayer E.A."/>
        </authorList>
    </citation>
    <scope>NUCLEOTIDE SEQUENCE [LARGE SCALE GENOMIC DNA]</scope>
    <source>
        <strain evidence="2 3">SY3</strain>
    </source>
</reference>
<dbReference type="SMART" id="SM00267">
    <property type="entry name" value="GGDEF"/>
    <property type="match status" value="1"/>
</dbReference>
<dbReference type="Gene3D" id="3.30.70.270">
    <property type="match status" value="1"/>
</dbReference>
<dbReference type="RefSeq" id="WP_037288839.1">
    <property type="nucleotide sequence ID" value="NZ_JEOB01000004.1"/>
</dbReference>
<proteinExistence type="predicted"/>
<dbReference type="InterPro" id="IPR029787">
    <property type="entry name" value="Nucleotide_cyclase"/>
</dbReference>
<dbReference type="InterPro" id="IPR043128">
    <property type="entry name" value="Rev_trsase/Diguanyl_cyclase"/>
</dbReference>
<dbReference type="Pfam" id="PF00990">
    <property type="entry name" value="GGDEF"/>
    <property type="match status" value="1"/>
</dbReference>
<dbReference type="SUPFAM" id="SSF55781">
    <property type="entry name" value="GAF domain-like"/>
    <property type="match status" value="1"/>
</dbReference>
<name>A0A011WN16_RUMAL</name>
<dbReference type="AlphaFoldDB" id="A0A011WN16"/>
<dbReference type="Gene3D" id="3.30.450.40">
    <property type="match status" value="1"/>
</dbReference>
<dbReference type="EMBL" id="JEOB01000004">
    <property type="protein sequence ID" value="EXM38410.1"/>
    <property type="molecule type" value="Genomic_DNA"/>
</dbReference>
<evidence type="ECO:0000259" key="1">
    <source>
        <dbReference type="PROSITE" id="PS50887"/>
    </source>
</evidence>
<dbReference type="InterPro" id="IPR000160">
    <property type="entry name" value="GGDEF_dom"/>
</dbReference>
<dbReference type="NCBIfam" id="TIGR00254">
    <property type="entry name" value="GGDEF"/>
    <property type="match status" value="1"/>
</dbReference>
<accession>A0A011WN16</accession>
<dbReference type="Proteomes" id="UP000021369">
    <property type="component" value="Unassembled WGS sequence"/>
</dbReference>